<evidence type="ECO:0000313" key="1">
    <source>
        <dbReference type="EMBL" id="VDS07590.1"/>
    </source>
</evidence>
<keyword evidence="2" id="KW-1185">Reference proteome</keyword>
<accession>A0A3S4GLQ8</accession>
<dbReference type="InterPro" id="IPR013783">
    <property type="entry name" value="Ig-like_fold"/>
</dbReference>
<name>A0A3S4GLQ8_9RHOB</name>
<dbReference type="OrthoDB" id="7357280at2"/>
<reference evidence="1 2" key="1">
    <citation type="submission" date="2018-12" db="EMBL/GenBank/DDBJ databases">
        <authorList>
            <person name="Criscuolo A."/>
        </authorList>
    </citation>
    <scope>NUCLEOTIDE SEQUENCE [LARGE SCALE GENOMIC DNA]</scope>
    <source>
        <strain evidence="1">ACIP1116241</strain>
    </source>
</reference>
<protein>
    <recommendedName>
        <fullName evidence="3">Tip attachment protein J domain-containing protein</fullName>
    </recommendedName>
</protein>
<proteinExistence type="predicted"/>
<dbReference type="AlphaFoldDB" id="A0A3S4GLQ8"/>
<dbReference type="RefSeq" id="WP_126153278.1">
    <property type="nucleotide sequence ID" value="NZ_UZWE01000021.1"/>
</dbReference>
<sequence>MAIFSIISAYATAVLGPGALSLFGLSPAVTAAVVSVGRSVLWSMAGAALTKPNLPRQQVMATITQTDTPRVRAYGRNLLAGQRAFFEAADGQLYQIIVMHHGRVDGLIRFWWDGEPVVTLANGDVDPKYKRNYFRDGNGNGGDYSGIPTPNLQTLFQTLWTADHRLEGQATFLTVFGDPPDEDFGKKFPKGAYTQVQAEIRASRVANMAGAMIYSENSALCIRDLMTHVDGWNIALDRLDTSSWQAFVNRCGQAVPLAGGGTEMRYRLCGFYTLDDQLKDVTARMLATCDGQIYETAEGKIGILGGAWSEPDVTITADDILSIEMQDGFDPFTDYNVLKSQFVSPDHGYQPTSVAEWRDEDALVTQPERAEQFDVDMCPSHTQLQRLRKIKVAKDRRDMVGTIRTNLVGLKARFPKGDGIHTIRVQAEEFGIDGVFEVTSHLFSIPDGYCEIGIASIQNPYGWSVTEELPLPPTIDELGKPPRQVPPPTGASLTQIPVLLSGDTYGGKLRLTVAPVTRGDLTLQAQVGPGNVSANASVAWATMAGDRFSAETGILPNEEVYTVRYRWRGQGDWIKAGSVTIVANPNVPAAPTGFARVGSSGAQLTWTNPATNFFKSRLFRNSTNSFAGASFVADISGLAGQSSSYTDSPGTGPWHYWVVAMNGSAVVSPPAGPVSITL</sequence>
<evidence type="ECO:0000313" key="2">
    <source>
        <dbReference type="Proteomes" id="UP000270743"/>
    </source>
</evidence>
<dbReference type="Proteomes" id="UP000270743">
    <property type="component" value="Unassembled WGS sequence"/>
</dbReference>
<dbReference type="EMBL" id="UZWE01000021">
    <property type="protein sequence ID" value="VDS07590.1"/>
    <property type="molecule type" value="Genomic_DNA"/>
</dbReference>
<organism evidence="1 2">
    <name type="scientific">Paracoccus haematequi</name>
    <dbReference type="NCBI Taxonomy" id="2491866"/>
    <lineage>
        <taxon>Bacteria</taxon>
        <taxon>Pseudomonadati</taxon>
        <taxon>Pseudomonadota</taxon>
        <taxon>Alphaproteobacteria</taxon>
        <taxon>Rhodobacterales</taxon>
        <taxon>Paracoccaceae</taxon>
        <taxon>Paracoccus</taxon>
    </lineage>
</organism>
<gene>
    <name evidence="1" type="ORF">PARHAE_00767</name>
</gene>
<evidence type="ECO:0008006" key="3">
    <source>
        <dbReference type="Google" id="ProtNLM"/>
    </source>
</evidence>
<dbReference type="Gene3D" id="2.60.40.10">
    <property type="entry name" value="Immunoglobulins"/>
    <property type="match status" value="1"/>
</dbReference>